<keyword evidence="5" id="KW-0418">Kinase</keyword>
<evidence type="ECO:0000256" key="2">
    <source>
        <dbReference type="ARBA" id="ARBA00012438"/>
    </source>
</evidence>
<feature type="domain" description="Histidine kinase" evidence="7">
    <location>
        <begin position="666"/>
        <end position="883"/>
    </location>
</feature>
<keyword evidence="11" id="KW-1185">Reference proteome</keyword>
<dbReference type="PROSITE" id="PS50112">
    <property type="entry name" value="PAS"/>
    <property type="match status" value="1"/>
</dbReference>
<feature type="domain" description="PAC" evidence="9">
    <location>
        <begin position="339"/>
        <end position="393"/>
    </location>
</feature>
<feature type="domain" description="PAC" evidence="9">
    <location>
        <begin position="602"/>
        <end position="655"/>
    </location>
</feature>
<keyword evidence="3" id="KW-0597">Phosphoprotein</keyword>
<feature type="domain" description="PAC" evidence="9">
    <location>
        <begin position="468"/>
        <end position="524"/>
    </location>
</feature>
<evidence type="ECO:0000259" key="8">
    <source>
        <dbReference type="PROSITE" id="PS50112"/>
    </source>
</evidence>
<dbReference type="InterPro" id="IPR058544">
    <property type="entry name" value="ETR1_N"/>
</dbReference>
<dbReference type="InterPro" id="IPR036890">
    <property type="entry name" value="HATPase_C_sf"/>
</dbReference>
<dbReference type="SMART" id="SM00091">
    <property type="entry name" value="PAS"/>
    <property type="match status" value="3"/>
</dbReference>
<dbReference type="PANTHER" id="PTHR43304:SF1">
    <property type="entry name" value="PAC DOMAIN-CONTAINING PROTEIN"/>
    <property type="match status" value="1"/>
</dbReference>
<dbReference type="InterPro" id="IPR013656">
    <property type="entry name" value="PAS_4"/>
</dbReference>
<dbReference type="InterPro" id="IPR000700">
    <property type="entry name" value="PAS-assoc_C"/>
</dbReference>
<feature type="domain" description="PAS" evidence="8">
    <location>
        <begin position="525"/>
        <end position="597"/>
    </location>
</feature>
<dbReference type="Pfam" id="PF08447">
    <property type="entry name" value="PAS_3"/>
    <property type="match status" value="2"/>
</dbReference>
<dbReference type="InterPro" id="IPR003594">
    <property type="entry name" value="HATPase_dom"/>
</dbReference>
<dbReference type="PROSITE" id="PS50113">
    <property type="entry name" value="PAC"/>
    <property type="match status" value="3"/>
</dbReference>
<dbReference type="CDD" id="cd00082">
    <property type="entry name" value="HisKA"/>
    <property type="match status" value="1"/>
</dbReference>
<dbReference type="InterPro" id="IPR004358">
    <property type="entry name" value="Sig_transdc_His_kin-like_C"/>
</dbReference>
<dbReference type="NCBIfam" id="TIGR00229">
    <property type="entry name" value="sensory_box"/>
    <property type="match status" value="3"/>
</dbReference>
<dbReference type="Gene3D" id="3.30.565.10">
    <property type="entry name" value="Histidine kinase-like ATPase, C-terminal domain"/>
    <property type="match status" value="1"/>
</dbReference>
<dbReference type="EMBL" id="JBAWKS010000002">
    <property type="protein sequence ID" value="MEI4551653.1"/>
    <property type="molecule type" value="Genomic_DNA"/>
</dbReference>
<gene>
    <name evidence="10" type="ORF">WAE96_18395</name>
</gene>
<evidence type="ECO:0000256" key="5">
    <source>
        <dbReference type="ARBA" id="ARBA00022777"/>
    </source>
</evidence>
<dbReference type="Pfam" id="PF02518">
    <property type="entry name" value="HATPase_c"/>
    <property type="match status" value="1"/>
</dbReference>
<dbReference type="Pfam" id="PF08448">
    <property type="entry name" value="PAS_4"/>
    <property type="match status" value="1"/>
</dbReference>
<dbReference type="RefSeq" id="WP_336437075.1">
    <property type="nucleotide sequence ID" value="NZ_JBAWKS010000002.1"/>
</dbReference>
<dbReference type="Pfam" id="PF00512">
    <property type="entry name" value="HisKA"/>
    <property type="match status" value="1"/>
</dbReference>
<evidence type="ECO:0000256" key="3">
    <source>
        <dbReference type="ARBA" id="ARBA00022553"/>
    </source>
</evidence>
<dbReference type="Proteomes" id="UP001382455">
    <property type="component" value="Unassembled WGS sequence"/>
</dbReference>
<accession>A0ABU8EZM3</accession>
<keyword evidence="4" id="KW-0808">Transferase</keyword>
<dbReference type="InterPro" id="IPR035965">
    <property type="entry name" value="PAS-like_dom_sf"/>
</dbReference>
<keyword evidence="6" id="KW-1133">Transmembrane helix</keyword>
<dbReference type="SUPFAM" id="SSF47384">
    <property type="entry name" value="Homodimeric domain of signal transducing histidine kinase"/>
    <property type="match status" value="1"/>
</dbReference>
<reference evidence="10 11" key="1">
    <citation type="submission" date="2023-12" db="EMBL/GenBank/DDBJ databases">
        <title>Friends and Foes: Symbiotic and Algicidal bacterial influence on Karenia brevis blooms.</title>
        <authorList>
            <person name="Fei C."/>
            <person name="Mohamed A.R."/>
            <person name="Booker A."/>
            <person name="Arshad M."/>
            <person name="Klass S."/>
            <person name="Ahn S."/>
            <person name="Gilbert P.M."/>
            <person name="Heil C.A."/>
            <person name="Martinez J.M."/>
            <person name="Amin S.A."/>
        </authorList>
    </citation>
    <scope>NUCLEOTIDE SEQUENCE [LARGE SCALE GENOMIC DNA]</scope>
    <source>
        <strain evidence="10 11">CE15</strain>
    </source>
</reference>
<dbReference type="Gene3D" id="1.10.287.130">
    <property type="match status" value="1"/>
</dbReference>
<dbReference type="InterPro" id="IPR036097">
    <property type="entry name" value="HisK_dim/P_sf"/>
</dbReference>
<evidence type="ECO:0000313" key="10">
    <source>
        <dbReference type="EMBL" id="MEI4551653.1"/>
    </source>
</evidence>
<feature type="transmembrane region" description="Helical" evidence="6">
    <location>
        <begin position="60"/>
        <end position="83"/>
    </location>
</feature>
<dbReference type="PRINTS" id="PR00344">
    <property type="entry name" value="BCTRLSENSOR"/>
</dbReference>
<keyword evidence="6" id="KW-0472">Membrane</keyword>
<evidence type="ECO:0000256" key="6">
    <source>
        <dbReference type="SAM" id="Phobius"/>
    </source>
</evidence>
<dbReference type="SMART" id="SM00388">
    <property type="entry name" value="HisKA"/>
    <property type="match status" value="1"/>
</dbReference>
<dbReference type="InterPro" id="IPR003661">
    <property type="entry name" value="HisK_dim/P_dom"/>
</dbReference>
<evidence type="ECO:0000256" key="4">
    <source>
        <dbReference type="ARBA" id="ARBA00022679"/>
    </source>
</evidence>
<dbReference type="SUPFAM" id="SSF55785">
    <property type="entry name" value="PYP-like sensor domain (PAS domain)"/>
    <property type="match status" value="3"/>
</dbReference>
<evidence type="ECO:0000313" key="11">
    <source>
        <dbReference type="Proteomes" id="UP001382455"/>
    </source>
</evidence>
<comment type="catalytic activity">
    <reaction evidence="1">
        <text>ATP + protein L-histidine = ADP + protein N-phospho-L-histidine.</text>
        <dbReference type="EC" id="2.7.13.3"/>
    </reaction>
</comment>
<evidence type="ECO:0000259" key="7">
    <source>
        <dbReference type="PROSITE" id="PS50109"/>
    </source>
</evidence>
<dbReference type="SMART" id="SM00387">
    <property type="entry name" value="HATPase_c"/>
    <property type="match status" value="1"/>
</dbReference>
<keyword evidence="6" id="KW-0812">Transmembrane</keyword>
<feature type="transmembrane region" description="Helical" evidence="6">
    <location>
        <begin position="28"/>
        <end position="48"/>
    </location>
</feature>
<organism evidence="10 11">
    <name type="scientific">Pseudoalteromonas spongiae</name>
    <dbReference type="NCBI Taxonomy" id="298657"/>
    <lineage>
        <taxon>Bacteria</taxon>
        <taxon>Pseudomonadati</taxon>
        <taxon>Pseudomonadota</taxon>
        <taxon>Gammaproteobacteria</taxon>
        <taxon>Alteromonadales</taxon>
        <taxon>Pseudoalteromonadaceae</taxon>
        <taxon>Pseudoalteromonas</taxon>
    </lineage>
</organism>
<dbReference type="SUPFAM" id="SSF55874">
    <property type="entry name" value="ATPase domain of HSP90 chaperone/DNA topoisomerase II/histidine kinase"/>
    <property type="match status" value="1"/>
</dbReference>
<dbReference type="InterPro" id="IPR052162">
    <property type="entry name" value="Sensor_kinase/Photoreceptor"/>
</dbReference>
<protein>
    <recommendedName>
        <fullName evidence="2">histidine kinase</fullName>
        <ecNumber evidence="2">2.7.13.3</ecNumber>
    </recommendedName>
</protein>
<comment type="caution">
    <text evidence="10">The sequence shown here is derived from an EMBL/GenBank/DDBJ whole genome shotgun (WGS) entry which is preliminary data.</text>
</comment>
<dbReference type="Gene3D" id="3.30.450.20">
    <property type="entry name" value="PAS domain"/>
    <property type="match status" value="3"/>
</dbReference>
<dbReference type="Pfam" id="PF25487">
    <property type="entry name" value="ETR1_N"/>
    <property type="match status" value="1"/>
</dbReference>
<evidence type="ECO:0000256" key="1">
    <source>
        <dbReference type="ARBA" id="ARBA00000085"/>
    </source>
</evidence>
<dbReference type="InterPro" id="IPR013655">
    <property type="entry name" value="PAS_fold_3"/>
</dbReference>
<dbReference type="InterPro" id="IPR000014">
    <property type="entry name" value="PAS"/>
</dbReference>
<dbReference type="EC" id="2.7.13.3" evidence="2"/>
<name>A0ABU8EZM3_9GAMM</name>
<dbReference type="InterPro" id="IPR005467">
    <property type="entry name" value="His_kinase_dom"/>
</dbReference>
<dbReference type="PANTHER" id="PTHR43304">
    <property type="entry name" value="PHYTOCHROME-LIKE PROTEIN CPH1"/>
    <property type="match status" value="1"/>
</dbReference>
<dbReference type="CDD" id="cd00130">
    <property type="entry name" value="PAS"/>
    <property type="match status" value="2"/>
</dbReference>
<evidence type="ECO:0000259" key="9">
    <source>
        <dbReference type="PROSITE" id="PS50113"/>
    </source>
</evidence>
<dbReference type="InterPro" id="IPR001610">
    <property type="entry name" value="PAC"/>
</dbReference>
<sequence length="883" mass="101584">MTEQFFRGDYMPHGHCYLWQPHILWTHVVSDLLIATAYFSIPVALVIFMKKRNDIGYNNVFLLFSLFILFCGITHLFGIWTIWQGVYGYHGMAKAVTAVVSMTTAFYLYKLLPELLKVPTISQYEGIKSEYGYSRQENKKLTNLLEGHIQTKWMLDSLPLNFLLANDQGDVVFANEHFKSEFGDVNGKLSTYLKANSQEFETIIQSSGKTLELNENASFVGQIKTDKKNQIVEIILTKKEYAGEVQLLITLKDLKEVAALKQQLVESNALFARATSATNDGIWDWNIQTGKQVWSPKLFELIGVPENQEANYETWFNHVHPDFQEIVQNAVDAHLEKKERYEVEYLGRDAKGEYSWFLTRGDSICDSNGNPITMSGALRNIDEQKKAQRLLDERTQFLDALYMGTNHGIWVVEHVDNDFKFTTYNNTALKWTGVTQQQILNKRLSEITFFPDEVKQHLHAKYLTCVEQNAPLEYVEHIPFEGDARWFKTSLYPVKKTGEKRSSYLIGSAVDITSEKEAQRQLADSHNFLESLLDSSVCGFYIFNLDTQQNERINKTYTELLGYELDDFANDIDLMEKFHPDDRASMIEHMELITQSTGNEKYFLEYRFRHKNGHWVWCYSVDSVLDRDEFGKPKRMLGTFVDVSDKNEFLGKLKASNEYLEQFAFIASHDLQEPLRKISAFSESIYQRLQGQFKSDPDSEFELERLQLAAKRLSKMIEDLLKLSRINTNALSLETVSFNTVLTPVLENLELSIFRTKAEIECDNPEQLITADVGLFEQVLQNLIANAIKFTKPDNIPEINIRLTEGESSVEIIIEDKGIGLDPSHAKRIFEPFKRLHTREQYEGSGIGLAIVAQIIKVHNAQIRCESIEGMGTQFIMNLPREV</sequence>
<dbReference type="PROSITE" id="PS50109">
    <property type="entry name" value="HIS_KIN"/>
    <property type="match status" value="1"/>
</dbReference>
<dbReference type="SMART" id="SM00086">
    <property type="entry name" value="PAC"/>
    <property type="match status" value="2"/>
</dbReference>
<proteinExistence type="predicted"/>